<organism evidence="2 3">
    <name type="scientific">Bacteriovorax antarcticus</name>
    <dbReference type="NCBI Taxonomy" id="3088717"/>
    <lineage>
        <taxon>Bacteria</taxon>
        <taxon>Pseudomonadati</taxon>
        <taxon>Bdellovibrionota</taxon>
        <taxon>Bacteriovoracia</taxon>
        <taxon>Bacteriovoracales</taxon>
        <taxon>Bacteriovoracaceae</taxon>
        <taxon>Bacteriovorax</taxon>
    </lineage>
</organism>
<reference evidence="2 3" key="1">
    <citation type="submission" date="2023-11" db="EMBL/GenBank/DDBJ databases">
        <title>A Novel Polar Bacteriovorax (B. antarcticus) Isolated from the Biocrust in Antarctica.</title>
        <authorList>
            <person name="Mun W."/>
            <person name="Choi S.Y."/>
            <person name="Mitchell R.J."/>
        </authorList>
    </citation>
    <scope>NUCLEOTIDE SEQUENCE [LARGE SCALE GENOMIC DNA]</scope>
    <source>
        <strain evidence="2 3">PP10</strain>
    </source>
</reference>
<dbReference type="Proteomes" id="UP001302274">
    <property type="component" value="Unassembled WGS sequence"/>
</dbReference>
<proteinExistence type="predicted"/>
<keyword evidence="3" id="KW-1185">Reference proteome</keyword>
<sequence>MKYTKTLILLGALLLTVSCKKDDVVAAAAAGAGGGGGGTTTKELFSTVWSVSNNAWELNWGAGNLVGTPFTSQVTYAGGGTCTCTTTIAGTQSAGTYLTDCSVNTPVSGVPNAGTCDGLDYTPTGSYTNTGGYLTLCRSSGSCSLVYH</sequence>
<dbReference type="EMBL" id="JAYGJQ010000002">
    <property type="protein sequence ID" value="MEA9357507.1"/>
    <property type="molecule type" value="Genomic_DNA"/>
</dbReference>
<evidence type="ECO:0000313" key="3">
    <source>
        <dbReference type="Proteomes" id="UP001302274"/>
    </source>
</evidence>
<evidence type="ECO:0008006" key="4">
    <source>
        <dbReference type="Google" id="ProtNLM"/>
    </source>
</evidence>
<gene>
    <name evidence="2" type="ORF">SHI21_14865</name>
</gene>
<dbReference type="PROSITE" id="PS51257">
    <property type="entry name" value="PROKAR_LIPOPROTEIN"/>
    <property type="match status" value="1"/>
</dbReference>
<protein>
    <recommendedName>
        <fullName evidence="4">Lipoprotein</fullName>
    </recommendedName>
</protein>
<evidence type="ECO:0000256" key="1">
    <source>
        <dbReference type="SAM" id="SignalP"/>
    </source>
</evidence>
<keyword evidence="1" id="KW-0732">Signal</keyword>
<comment type="caution">
    <text evidence="2">The sequence shown here is derived from an EMBL/GenBank/DDBJ whole genome shotgun (WGS) entry which is preliminary data.</text>
</comment>
<name>A0ABU5VX26_9BACT</name>
<accession>A0ABU5VX26</accession>
<dbReference type="RefSeq" id="WP_323577536.1">
    <property type="nucleotide sequence ID" value="NZ_JAYGJQ010000002.1"/>
</dbReference>
<feature type="chain" id="PRO_5046668869" description="Lipoprotein" evidence="1">
    <location>
        <begin position="22"/>
        <end position="148"/>
    </location>
</feature>
<feature type="signal peptide" evidence="1">
    <location>
        <begin position="1"/>
        <end position="21"/>
    </location>
</feature>
<evidence type="ECO:0000313" key="2">
    <source>
        <dbReference type="EMBL" id="MEA9357507.1"/>
    </source>
</evidence>